<keyword evidence="11" id="KW-1185">Reference proteome</keyword>
<evidence type="ECO:0000256" key="5">
    <source>
        <dbReference type="ARBA" id="ARBA00022825"/>
    </source>
</evidence>
<dbReference type="Gene3D" id="2.40.10.10">
    <property type="entry name" value="Trypsin-like serine proteases"/>
    <property type="match status" value="1"/>
</dbReference>
<evidence type="ECO:0000256" key="2">
    <source>
        <dbReference type="ARBA" id="ARBA00022525"/>
    </source>
</evidence>
<sequence length="282" mass="30103">MKRWILAASLILPFAANGVVIRDDIDDSEYRIDGSEFGALADMPGEGHGVLIAPKWVVTAAHAAPMEDMGAEVNINGSAYKVARVFIHPGYKRMPDALGQEAMKSGDPSRIHAFLAGSDDIALIELKYPVEKVAPVALYRGGDEVTKVAMLVGKGATGNGIDGQIANSPHRGALRRAYNAITGANERYLWYRFDPPAQGLPLEGVLGSGDSGGPLVVQSQGAWHLVGLGSWITAVPEHALEAGFYGQMVYNVRISRYIPWIDGVMCAADSASCAVTRQHPAH</sequence>
<comment type="caution">
    <text evidence="10">The sequence shown here is derived from an EMBL/GenBank/DDBJ whole genome shotgun (WGS) entry which is preliminary data.</text>
</comment>
<name>A0A919F9S0_9XANT</name>
<keyword evidence="5" id="KW-0720">Serine protease</keyword>
<dbReference type="InterPro" id="IPR043504">
    <property type="entry name" value="Peptidase_S1_PA_chymotrypsin"/>
</dbReference>
<evidence type="ECO:0000256" key="1">
    <source>
        <dbReference type="ARBA" id="ARBA00004239"/>
    </source>
</evidence>
<dbReference type="EMBL" id="BNBA01000027">
    <property type="protein sequence ID" value="GHH57795.1"/>
    <property type="molecule type" value="Genomic_DNA"/>
</dbReference>
<dbReference type="Proteomes" id="UP000623958">
    <property type="component" value="Unassembled WGS sequence"/>
</dbReference>
<evidence type="ECO:0000256" key="4">
    <source>
        <dbReference type="ARBA" id="ARBA00022801"/>
    </source>
</evidence>
<reference evidence="10" key="2">
    <citation type="submission" date="2020-09" db="EMBL/GenBank/DDBJ databases">
        <authorList>
            <person name="Sun Q."/>
            <person name="Ohkuma M."/>
        </authorList>
    </citation>
    <scope>NUCLEOTIDE SEQUENCE</scope>
    <source>
        <strain evidence="10">JCM 13306</strain>
    </source>
</reference>
<dbReference type="PRINTS" id="PR00722">
    <property type="entry name" value="CHYMOTRYPSIN"/>
</dbReference>
<dbReference type="InterPro" id="IPR001254">
    <property type="entry name" value="Trypsin_dom"/>
</dbReference>
<dbReference type="Pfam" id="PF00089">
    <property type="entry name" value="Trypsin"/>
    <property type="match status" value="1"/>
</dbReference>
<evidence type="ECO:0000256" key="7">
    <source>
        <dbReference type="ARBA" id="ARBA00023157"/>
    </source>
</evidence>
<evidence type="ECO:0000313" key="10">
    <source>
        <dbReference type="EMBL" id="GHH57795.1"/>
    </source>
</evidence>
<dbReference type="SUPFAM" id="SSF50494">
    <property type="entry name" value="Trypsin-like serine proteases"/>
    <property type="match status" value="1"/>
</dbReference>
<dbReference type="PROSITE" id="PS50240">
    <property type="entry name" value="TRYPSIN_DOM"/>
    <property type="match status" value="1"/>
</dbReference>
<dbReference type="PANTHER" id="PTHR24250">
    <property type="entry name" value="CHYMOTRYPSIN-RELATED"/>
    <property type="match status" value="1"/>
</dbReference>
<dbReference type="AlphaFoldDB" id="A0A919F9S0"/>
<keyword evidence="6" id="KW-0865">Zymogen</keyword>
<dbReference type="RefSeq" id="WP_434026696.1">
    <property type="nucleotide sequence ID" value="NZ_BNBA01000027.1"/>
</dbReference>
<dbReference type="PANTHER" id="PTHR24250:SF65">
    <property type="entry name" value="CHYMOTRYPSINOGEN B"/>
    <property type="match status" value="1"/>
</dbReference>
<dbReference type="InterPro" id="IPR001314">
    <property type="entry name" value="Peptidase_S1A"/>
</dbReference>
<accession>A0A919F9S0</accession>
<dbReference type="SMART" id="SM00020">
    <property type="entry name" value="Tryp_SPc"/>
    <property type="match status" value="1"/>
</dbReference>
<keyword evidence="2" id="KW-0964">Secreted</keyword>
<evidence type="ECO:0000256" key="8">
    <source>
        <dbReference type="ARBA" id="ARBA00044036"/>
    </source>
</evidence>
<dbReference type="GO" id="GO:0005576">
    <property type="term" value="C:extracellular region"/>
    <property type="evidence" value="ECO:0007669"/>
    <property type="project" value="UniProtKB-SubCell"/>
</dbReference>
<gene>
    <name evidence="10" type="ORF">GCM10009090_29500</name>
</gene>
<protein>
    <recommendedName>
        <fullName evidence="8">chymotrypsin</fullName>
        <ecNumber evidence="8">3.4.21.1</ecNumber>
    </recommendedName>
</protein>
<keyword evidence="4" id="KW-0378">Hydrolase</keyword>
<dbReference type="InterPro" id="IPR009003">
    <property type="entry name" value="Peptidase_S1_PA"/>
</dbReference>
<keyword evidence="7" id="KW-1015">Disulfide bond</keyword>
<evidence type="ECO:0000313" key="11">
    <source>
        <dbReference type="Proteomes" id="UP000623958"/>
    </source>
</evidence>
<reference evidence="10" key="1">
    <citation type="journal article" date="2014" name="Int. J. Syst. Evol. Microbiol.">
        <title>Complete genome sequence of Corynebacterium casei LMG S-19264T (=DSM 44701T), isolated from a smear-ripened cheese.</title>
        <authorList>
            <consortium name="US DOE Joint Genome Institute (JGI-PGF)"/>
            <person name="Walter F."/>
            <person name="Albersmeier A."/>
            <person name="Kalinowski J."/>
            <person name="Ruckert C."/>
        </authorList>
    </citation>
    <scope>NUCLEOTIDE SEQUENCE</scope>
    <source>
        <strain evidence="10">JCM 13306</strain>
    </source>
</reference>
<dbReference type="GO" id="GO:0004252">
    <property type="term" value="F:serine-type endopeptidase activity"/>
    <property type="evidence" value="ECO:0007669"/>
    <property type="project" value="UniProtKB-EC"/>
</dbReference>
<feature type="domain" description="Peptidase S1" evidence="9">
    <location>
        <begin position="49"/>
        <end position="266"/>
    </location>
</feature>
<organism evidence="10 11">
    <name type="scientific">Xanthomonas boreopolis</name>
    <dbReference type="NCBI Taxonomy" id="86183"/>
    <lineage>
        <taxon>Bacteria</taxon>
        <taxon>Pseudomonadati</taxon>
        <taxon>Pseudomonadota</taxon>
        <taxon>Gammaproteobacteria</taxon>
        <taxon>Lysobacterales</taxon>
        <taxon>Lysobacteraceae</taxon>
        <taxon>Xanthomonas</taxon>
    </lineage>
</organism>
<keyword evidence="3" id="KW-0645">Protease</keyword>
<comment type="subcellular location">
    <subcellularLocation>
        <location evidence="1">Secreted</location>
        <location evidence="1">Extracellular space</location>
    </subcellularLocation>
</comment>
<dbReference type="GO" id="GO:0006508">
    <property type="term" value="P:proteolysis"/>
    <property type="evidence" value="ECO:0007669"/>
    <property type="project" value="UniProtKB-KW"/>
</dbReference>
<dbReference type="EC" id="3.4.21.1" evidence="8"/>
<proteinExistence type="predicted"/>
<evidence type="ECO:0000256" key="6">
    <source>
        <dbReference type="ARBA" id="ARBA00023145"/>
    </source>
</evidence>
<evidence type="ECO:0000256" key="3">
    <source>
        <dbReference type="ARBA" id="ARBA00022670"/>
    </source>
</evidence>
<evidence type="ECO:0000259" key="9">
    <source>
        <dbReference type="PROSITE" id="PS50240"/>
    </source>
</evidence>